<evidence type="ECO:0000259" key="1">
    <source>
        <dbReference type="Pfam" id="PF24839"/>
    </source>
</evidence>
<dbReference type="Pfam" id="PF24839">
    <property type="entry name" value="DUF7718"/>
    <property type="match status" value="1"/>
</dbReference>
<gene>
    <name evidence="2" type="ORF">US40_C0021G0002</name>
</gene>
<protein>
    <recommendedName>
        <fullName evidence="1">DUF7718 domain-containing protein</fullName>
    </recommendedName>
</protein>
<evidence type="ECO:0000313" key="2">
    <source>
        <dbReference type="EMBL" id="KKQ23948.1"/>
    </source>
</evidence>
<sequence>MKKIKENFKKRHLSEIILSNSNKIIYVYNDDLKTKQTEIVSVSLNIKILDNWVTILYYDNHHEGLLHRHNKISYDNEANIVDNEGVKKKGDWKKLLHWAIEDIKNNYIYYKKKFLYRNRFLLKDIKVEKF</sequence>
<dbReference type="EMBL" id="LBSV01000021">
    <property type="protein sequence ID" value="KKQ23948.1"/>
    <property type="molecule type" value="Genomic_DNA"/>
</dbReference>
<comment type="caution">
    <text evidence="2">The sequence shown here is derived from an EMBL/GenBank/DDBJ whole genome shotgun (WGS) entry which is preliminary data.</text>
</comment>
<name>A0A0G0FYC3_9BACT</name>
<dbReference type="Proteomes" id="UP000034917">
    <property type="component" value="Unassembled WGS sequence"/>
</dbReference>
<proteinExistence type="predicted"/>
<reference evidence="2 3" key="1">
    <citation type="journal article" date="2015" name="Nature">
        <title>rRNA introns, odd ribosomes, and small enigmatic genomes across a large radiation of phyla.</title>
        <authorList>
            <person name="Brown C.T."/>
            <person name="Hug L.A."/>
            <person name="Thomas B.C."/>
            <person name="Sharon I."/>
            <person name="Castelle C.J."/>
            <person name="Singh A."/>
            <person name="Wilkins M.J."/>
            <person name="Williams K.H."/>
            <person name="Banfield J.F."/>
        </authorList>
    </citation>
    <scope>NUCLEOTIDE SEQUENCE [LARGE SCALE GENOMIC DNA]</scope>
</reference>
<organism evidence="2 3">
    <name type="scientific">Candidatus Roizmanbacteria bacterium GW2011_GWC2_37_13</name>
    <dbReference type="NCBI Taxonomy" id="1618486"/>
    <lineage>
        <taxon>Bacteria</taxon>
        <taxon>Candidatus Roizmaniibacteriota</taxon>
    </lineage>
</organism>
<feature type="domain" description="DUF7718" evidence="1">
    <location>
        <begin position="36"/>
        <end position="116"/>
    </location>
</feature>
<accession>A0A0G0FYC3</accession>
<dbReference type="AlphaFoldDB" id="A0A0G0FYC3"/>
<dbReference type="InterPro" id="IPR056135">
    <property type="entry name" value="DUF7718"/>
</dbReference>
<evidence type="ECO:0000313" key="3">
    <source>
        <dbReference type="Proteomes" id="UP000034917"/>
    </source>
</evidence>